<name>A0AAE1DP67_9GAST</name>
<comment type="caution">
    <text evidence="1">The sequence shown here is derived from an EMBL/GenBank/DDBJ whole genome shotgun (WGS) entry which is preliminary data.</text>
</comment>
<sequence length="114" mass="12614">MAGLNTGAYVRKRLKEPMGELSFTGWLKTFAILRCGNWPEAEPGMASVIKQAAKDLPFLATIQHSFPWWPFQFVTHVKRLALDLFMSCPTVALTGDNGSTGLQSPMMVAVYFSS</sequence>
<dbReference type="AlphaFoldDB" id="A0AAE1DP67"/>
<gene>
    <name evidence="1" type="ORF">RRG08_063327</name>
</gene>
<organism evidence="1 2">
    <name type="scientific">Elysia crispata</name>
    <name type="common">lettuce slug</name>
    <dbReference type="NCBI Taxonomy" id="231223"/>
    <lineage>
        <taxon>Eukaryota</taxon>
        <taxon>Metazoa</taxon>
        <taxon>Spiralia</taxon>
        <taxon>Lophotrochozoa</taxon>
        <taxon>Mollusca</taxon>
        <taxon>Gastropoda</taxon>
        <taxon>Heterobranchia</taxon>
        <taxon>Euthyneura</taxon>
        <taxon>Panpulmonata</taxon>
        <taxon>Sacoglossa</taxon>
        <taxon>Placobranchoidea</taxon>
        <taxon>Plakobranchidae</taxon>
        <taxon>Elysia</taxon>
    </lineage>
</organism>
<proteinExistence type="predicted"/>
<evidence type="ECO:0000313" key="2">
    <source>
        <dbReference type="Proteomes" id="UP001283361"/>
    </source>
</evidence>
<dbReference type="Proteomes" id="UP001283361">
    <property type="component" value="Unassembled WGS sequence"/>
</dbReference>
<dbReference type="EMBL" id="JAWDGP010003195">
    <property type="protein sequence ID" value="KAK3776623.1"/>
    <property type="molecule type" value="Genomic_DNA"/>
</dbReference>
<reference evidence="1" key="1">
    <citation type="journal article" date="2023" name="G3 (Bethesda)">
        <title>A reference genome for the long-term kleptoplast-retaining sea slug Elysia crispata morphotype clarki.</title>
        <authorList>
            <person name="Eastman K.E."/>
            <person name="Pendleton A.L."/>
            <person name="Shaikh M.A."/>
            <person name="Suttiyut T."/>
            <person name="Ogas R."/>
            <person name="Tomko P."/>
            <person name="Gavelis G."/>
            <person name="Widhalm J.R."/>
            <person name="Wisecaver J.H."/>
        </authorList>
    </citation>
    <scope>NUCLEOTIDE SEQUENCE</scope>
    <source>
        <strain evidence="1">ECLA1</strain>
    </source>
</reference>
<accession>A0AAE1DP67</accession>
<evidence type="ECO:0000313" key="1">
    <source>
        <dbReference type="EMBL" id="KAK3776623.1"/>
    </source>
</evidence>
<protein>
    <submittedName>
        <fullName evidence="1">Uncharacterized protein</fullName>
    </submittedName>
</protein>
<keyword evidence="2" id="KW-1185">Reference proteome</keyword>